<organism evidence="9 10">
    <name type="scientific">Nanobdella aerobiophila</name>
    <dbReference type="NCBI Taxonomy" id="2586965"/>
    <lineage>
        <taxon>Archaea</taxon>
        <taxon>Nanobdellota</taxon>
        <taxon>Nanobdellia</taxon>
        <taxon>Nanobdellales</taxon>
        <taxon>Nanobdellaceae</taxon>
        <taxon>Nanobdella</taxon>
    </lineage>
</organism>
<dbReference type="Pfam" id="PF07687">
    <property type="entry name" value="M20_dimer"/>
    <property type="match status" value="1"/>
</dbReference>
<dbReference type="InterPro" id="IPR050072">
    <property type="entry name" value="Peptidase_M20A"/>
</dbReference>
<dbReference type="EMBL" id="AP019769">
    <property type="protein sequence ID" value="BBL45562.1"/>
    <property type="molecule type" value="Genomic_DNA"/>
</dbReference>
<evidence type="ECO:0000256" key="3">
    <source>
        <dbReference type="ARBA" id="ARBA00006247"/>
    </source>
</evidence>
<dbReference type="NCBIfam" id="TIGR01910">
    <property type="entry name" value="DapE-ArgE"/>
    <property type="match status" value="1"/>
</dbReference>
<evidence type="ECO:0000313" key="9">
    <source>
        <dbReference type="EMBL" id="BBL45562.1"/>
    </source>
</evidence>
<evidence type="ECO:0000256" key="7">
    <source>
        <dbReference type="ARBA" id="ARBA00023285"/>
    </source>
</evidence>
<dbReference type="SUPFAM" id="SSF53187">
    <property type="entry name" value="Zn-dependent exopeptidases"/>
    <property type="match status" value="1"/>
</dbReference>
<evidence type="ECO:0000256" key="6">
    <source>
        <dbReference type="ARBA" id="ARBA00022833"/>
    </source>
</evidence>
<dbReference type="Gene3D" id="3.40.630.10">
    <property type="entry name" value="Zn peptidases"/>
    <property type="match status" value="1"/>
</dbReference>
<dbReference type="KEGG" id="naer:MJ1_0399"/>
<accession>A0A915SA73</accession>
<dbReference type="NCBIfam" id="NF010589">
    <property type="entry name" value="PRK13983.1"/>
    <property type="match status" value="1"/>
</dbReference>
<evidence type="ECO:0000256" key="4">
    <source>
        <dbReference type="ARBA" id="ARBA00022723"/>
    </source>
</evidence>
<evidence type="ECO:0000256" key="1">
    <source>
        <dbReference type="ARBA" id="ARBA00001941"/>
    </source>
</evidence>
<dbReference type="Pfam" id="PF01546">
    <property type="entry name" value="Peptidase_M20"/>
    <property type="match status" value="1"/>
</dbReference>
<dbReference type="Proteomes" id="UP001055553">
    <property type="component" value="Chromosome"/>
</dbReference>
<keyword evidence="6" id="KW-0862">Zinc</keyword>
<reference evidence="10" key="1">
    <citation type="journal article" date="2022" name="Int. J. Syst. Evol. Microbiol.">
        <title>Nanobdella aerobiophila gen. nov., sp. nov., a thermoacidophilic, obligate ectosymbiotic archaeon, and proposal of Nanobdellaceae fam. nov., Nanobdellales ord. nov. and Nanobdellia class. nov.</title>
        <authorList>
            <person name="Kato S."/>
            <person name="Ogasawara A."/>
            <person name="Itoh T."/>
            <person name="Sakai H.D."/>
            <person name="Shimizu M."/>
            <person name="Yuki M."/>
            <person name="Kaneko M."/>
            <person name="Takashina T."/>
            <person name="Ohkuma M."/>
        </authorList>
    </citation>
    <scope>NUCLEOTIDE SEQUENCE [LARGE SCALE GENOMIC DNA]</scope>
    <source>
        <strain evidence="10">MJ1</strain>
    </source>
</reference>
<dbReference type="SUPFAM" id="SSF55031">
    <property type="entry name" value="Bacterial exopeptidase dimerisation domain"/>
    <property type="match status" value="1"/>
</dbReference>
<keyword evidence="7" id="KW-0170">Cobalt</keyword>
<proteinExistence type="inferred from homology"/>
<evidence type="ECO:0000259" key="8">
    <source>
        <dbReference type="Pfam" id="PF07687"/>
    </source>
</evidence>
<keyword evidence="10" id="KW-1185">Reference proteome</keyword>
<keyword evidence="5" id="KW-0378">Hydrolase</keyword>
<dbReference type="InterPro" id="IPR036264">
    <property type="entry name" value="Bact_exopeptidase_dim_dom"/>
</dbReference>
<evidence type="ECO:0000313" key="10">
    <source>
        <dbReference type="Proteomes" id="UP001055553"/>
    </source>
</evidence>
<comment type="cofactor">
    <cofactor evidence="1">
        <name>Co(2+)</name>
        <dbReference type="ChEBI" id="CHEBI:48828"/>
    </cofactor>
</comment>
<name>A0A915SA73_9ARCH</name>
<protein>
    <submittedName>
        <fullName evidence="9">Succinyl-diaminopimelate desuccinylase</fullName>
    </submittedName>
</protein>
<dbReference type="GO" id="GO:0016787">
    <property type="term" value="F:hydrolase activity"/>
    <property type="evidence" value="ECO:0007669"/>
    <property type="project" value="UniProtKB-KW"/>
</dbReference>
<dbReference type="InterPro" id="IPR010182">
    <property type="entry name" value="ArgE/DapE"/>
</dbReference>
<dbReference type="InterPro" id="IPR002933">
    <property type="entry name" value="Peptidase_M20"/>
</dbReference>
<dbReference type="GO" id="GO:0046872">
    <property type="term" value="F:metal ion binding"/>
    <property type="evidence" value="ECO:0007669"/>
    <property type="project" value="UniProtKB-KW"/>
</dbReference>
<evidence type="ECO:0000256" key="5">
    <source>
        <dbReference type="ARBA" id="ARBA00022801"/>
    </source>
</evidence>
<comment type="similarity">
    <text evidence="3">Belongs to the peptidase M20A family.</text>
</comment>
<dbReference type="AlphaFoldDB" id="A0A915SA73"/>
<sequence length="404" mass="46303">MVMNIENYKNYIIDLYKQFIPIKSIGPDNNGEGEWARARLLYDIVKELFDDIKLIEVPDSRVKENSRPNIVAIKYGKNRNKTFWLIAHIDTVPVGDINLWKYDPFNVTIEGDILYGRGVQDNGNAIILGILLAKILEDNNIIPDINFGFILSSDEETGSRYGLNYIVNNYPDIFKKEDYILVPDAGSSDGLNIEIAEKGILWLKFNIVGKQAHASNPGLGLNSTRLGSILLLELDKVLHQKYNNVNKIFNPDISTFEPTKVEKNIDNINTIPGNYTFYFDCRILPDYNIDEVLETIKFVVKEFENNYNCKVEMNIVMKDYPSILNNIDNNDFLNKIKDLIKKYRNKEARIVGIGGGTYAKILREKGYNAIVWSTYNESAHMPNEYININDLIIDTKILLEILKP</sequence>
<keyword evidence="4" id="KW-0479">Metal-binding</keyword>
<dbReference type="InterPro" id="IPR011650">
    <property type="entry name" value="Peptidase_M20_dimer"/>
</dbReference>
<feature type="domain" description="Peptidase M20 dimerisation" evidence="8">
    <location>
        <begin position="195"/>
        <end position="305"/>
    </location>
</feature>
<dbReference type="Gene3D" id="3.30.70.360">
    <property type="match status" value="1"/>
</dbReference>
<dbReference type="PANTHER" id="PTHR43808:SF32">
    <property type="entry name" value="ARGE_DAPE-RELATED DEACYLASE"/>
    <property type="match status" value="1"/>
</dbReference>
<dbReference type="PANTHER" id="PTHR43808">
    <property type="entry name" value="ACETYLORNITHINE DEACETYLASE"/>
    <property type="match status" value="1"/>
</dbReference>
<evidence type="ECO:0000256" key="2">
    <source>
        <dbReference type="ARBA" id="ARBA00001947"/>
    </source>
</evidence>
<comment type="cofactor">
    <cofactor evidence="2">
        <name>Zn(2+)</name>
        <dbReference type="ChEBI" id="CHEBI:29105"/>
    </cofactor>
</comment>
<gene>
    <name evidence="9" type="ORF">MJ1_0399</name>
</gene>